<sequence length="758" mass="83668">MKQNTIKLSCIALAISSVLTAHLAVAQDETAADDTQSTLEHIEVSARKTVESLQNVPVAVTSVSAAELAENGISVMTEIQQFSPNTTLQASRGTNSTLTAFIRGVGQEDPLWGYEPGVGIYIDDVYIARPQGAVLDILDVQRIEVLRGPQGTLYGKNTIGGAVKYVTRRMTGDAELNLAGTFGSYNQQDFKVAGQYPLIDNKLYFGFAMASLSRDGFGDFVISALPGQDTENYNKDLFAGRATLEFTPTDNLFMRLTYDKTQDDSNAKGGYRLLPSLLTDAPVPDSKFDSYTSMPTWNRVENEGWGLTLEYDLNEDWTLKSITASRESYSPTNIDFDNTPLRIFDVPAIYEDEQFSQELQVNYSGDDLSLVSGLYYFSGDSCGVFDAILEEAYKVYGGLTREVRGCNNSDSYAAYAQGSYDLTEQLSLTLGLRYSNETKEATVYNGVIFSSIYPETGWYPGYVRDEALIEAKIPKVLDDEETWSRFTPRVGLEYQLTDDLMLFTSYSQGFKSGTFNPRASGPEPAVDPEVVDSYEIGMKSEWNDNLRLNATGFYLNHKDRQFVTVLPGEDASDLKQRLGNIGTSTATGLELEVEFAPTKSLDLFASLGLIDSSFEEVISYDANGNQIDISDTYTITNTPDTTANVGFSYSMETNVGSFVANGNYYYRSDYDLAVVDNLLSQDGYGLLNLGLNWYSTDGHWHAGLYWKNVTDEEYLVGNYAFVTPDGNGGYIPGLGGDNTLIGYYGDPETISFTIGYEF</sequence>
<keyword evidence="4" id="KW-0410">Iron transport</keyword>
<evidence type="ECO:0000256" key="12">
    <source>
        <dbReference type="RuleBase" id="RU003357"/>
    </source>
</evidence>
<evidence type="ECO:0000256" key="5">
    <source>
        <dbReference type="ARBA" id="ARBA00022692"/>
    </source>
</evidence>
<evidence type="ECO:0000256" key="9">
    <source>
        <dbReference type="ARBA" id="ARBA00023136"/>
    </source>
</evidence>
<protein>
    <submittedName>
        <fullName evidence="16">TonB-dependent receptor</fullName>
    </submittedName>
</protein>
<evidence type="ECO:0000256" key="1">
    <source>
        <dbReference type="ARBA" id="ARBA00004571"/>
    </source>
</evidence>
<dbReference type="PANTHER" id="PTHR32552:SF81">
    <property type="entry name" value="TONB-DEPENDENT OUTER MEMBRANE RECEPTOR"/>
    <property type="match status" value="1"/>
</dbReference>
<keyword evidence="5 11" id="KW-0812">Transmembrane</keyword>
<dbReference type="Proteomes" id="UP001195903">
    <property type="component" value="Unassembled WGS sequence"/>
</dbReference>
<keyword evidence="3 11" id="KW-1134">Transmembrane beta strand</keyword>
<keyword evidence="8 12" id="KW-0798">TonB box</keyword>
<dbReference type="InterPro" id="IPR039426">
    <property type="entry name" value="TonB-dep_rcpt-like"/>
</dbReference>
<evidence type="ECO:0000256" key="4">
    <source>
        <dbReference type="ARBA" id="ARBA00022496"/>
    </source>
</evidence>
<evidence type="ECO:0000256" key="13">
    <source>
        <dbReference type="SAM" id="SignalP"/>
    </source>
</evidence>
<dbReference type="Pfam" id="PF07715">
    <property type="entry name" value="Plug"/>
    <property type="match status" value="1"/>
</dbReference>
<evidence type="ECO:0000313" key="17">
    <source>
        <dbReference type="Proteomes" id="UP001195903"/>
    </source>
</evidence>
<dbReference type="PROSITE" id="PS52016">
    <property type="entry name" value="TONB_DEPENDENT_REC_3"/>
    <property type="match status" value="1"/>
</dbReference>
<gene>
    <name evidence="16" type="ORF">KJI95_05305</name>
</gene>
<name>A0ABS5V2S1_9GAMM</name>
<comment type="caution">
    <text evidence="16">The sequence shown here is derived from an EMBL/GenBank/DDBJ whole genome shotgun (WGS) entry which is preliminary data.</text>
</comment>
<feature type="signal peptide" evidence="13">
    <location>
        <begin position="1"/>
        <end position="26"/>
    </location>
</feature>
<reference evidence="16 17" key="1">
    <citation type="submission" date="2021-05" db="EMBL/GenBank/DDBJ databases">
        <title>Shewanella sp. JM162201.</title>
        <authorList>
            <person name="Xu S."/>
            <person name="Li A."/>
        </authorList>
    </citation>
    <scope>NUCLEOTIDE SEQUENCE [LARGE SCALE GENOMIC DNA]</scope>
    <source>
        <strain evidence="16 17">JM162201</strain>
    </source>
</reference>
<organism evidence="16 17">
    <name type="scientific">Shewanella jiangmenensis</name>
    <dbReference type="NCBI Taxonomy" id="2837387"/>
    <lineage>
        <taxon>Bacteria</taxon>
        <taxon>Pseudomonadati</taxon>
        <taxon>Pseudomonadota</taxon>
        <taxon>Gammaproteobacteria</taxon>
        <taxon>Alteromonadales</taxon>
        <taxon>Shewanellaceae</taxon>
        <taxon>Shewanella</taxon>
    </lineage>
</organism>
<evidence type="ECO:0000256" key="2">
    <source>
        <dbReference type="ARBA" id="ARBA00022448"/>
    </source>
</evidence>
<dbReference type="CDD" id="cd01347">
    <property type="entry name" value="ligand_gated_channel"/>
    <property type="match status" value="1"/>
</dbReference>
<dbReference type="InterPro" id="IPR012910">
    <property type="entry name" value="Plug_dom"/>
</dbReference>
<evidence type="ECO:0000256" key="8">
    <source>
        <dbReference type="ARBA" id="ARBA00023077"/>
    </source>
</evidence>
<comment type="similarity">
    <text evidence="11 12">Belongs to the TonB-dependent receptor family.</text>
</comment>
<keyword evidence="2 11" id="KW-0813">Transport</keyword>
<keyword evidence="17" id="KW-1185">Reference proteome</keyword>
<evidence type="ECO:0000256" key="6">
    <source>
        <dbReference type="ARBA" id="ARBA00023004"/>
    </source>
</evidence>
<keyword evidence="16" id="KW-0675">Receptor</keyword>
<keyword evidence="7" id="KW-0406">Ion transport</keyword>
<evidence type="ECO:0000256" key="3">
    <source>
        <dbReference type="ARBA" id="ARBA00022452"/>
    </source>
</evidence>
<accession>A0ABS5V2S1</accession>
<evidence type="ECO:0000256" key="10">
    <source>
        <dbReference type="ARBA" id="ARBA00023237"/>
    </source>
</evidence>
<dbReference type="PANTHER" id="PTHR32552">
    <property type="entry name" value="FERRICHROME IRON RECEPTOR-RELATED"/>
    <property type="match status" value="1"/>
</dbReference>
<evidence type="ECO:0000256" key="11">
    <source>
        <dbReference type="PROSITE-ProRule" id="PRU01360"/>
    </source>
</evidence>
<evidence type="ECO:0000256" key="7">
    <source>
        <dbReference type="ARBA" id="ARBA00023065"/>
    </source>
</evidence>
<dbReference type="InterPro" id="IPR036942">
    <property type="entry name" value="Beta-barrel_TonB_sf"/>
</dbReference>
<keyword evidence="13" id="KW-0732">Signal</keyword>
<dbReference type="SUPFAM" id="SSF56935">
    <property type="entry name" value="Porins"/>
    <property type="match status" value="1"/>
</dbReference>
<feature type="domain" description="TonB-dependent receptor plug" evidence="15">
    <location>
        <begin position="53"/>
        <end position="162"/>
    </location>
</feature>
<evidence type="ECO:0000259" key="15">
    <source>
        <dbReference type="Pfam" id="PF07715"/>
    </source>
</evidence>
<dbReference type="RefSeq" id="WP_214506088.1">
    <property type="nucleotide sequence ID" value="NZ_JAHEPS010000001.1"/>
</dbReference>
<evidence type="ECO:0000313" key="16">
    <source>
        <dbReference type="EMBL" id="MBT1443941.1"/>
    </source>
</evidence>
<feature type="chain" id="PRO_5046582412" evidence="13">
    <location>
        <begin position="27"/>
        <end position="758"/>
    </location>
</feature>
<dbReference type="Gene3D" id="2.40.170.20">
    <property type="entry name" value="TonB-dependent receptor, beta-barrel domain"/>
    <property type="match status" value="1"/>
</dbReference>
<dbReference type="EMBL" id="JAHEPS010000001">
    <property type="protein sequence ID" value="MBT1443941.1"/>
    <property type="molecule type" value="Genomic_DNA"/>
</dbReference>
<keyword evidence="10 11" id="KW-0998">Cell outer membrane</keyword>
<keyword evidence="6" id="KW-0408">Iron</keyword>
<dbReference type="InterPro" id="IPR000531">
    <property type="entry name" value="Beta-barrel_TonB"/>
</dbReference>
<feature type="domain" description="TonB-dependent receptor-like beta-barrel" evidence="14">
    <location>
        <begin position="248"/>
        <end position="701"/>
    </location>
</feature>
<dbReference type="Pfam" id="PF00593">
    <property type="entry name" value="TonB_dep_Rec_b-barrel"/>
    <property type="match status" value="1"/>
</dbReference>
<proteinExistence type="inferred from homology"/>
<keyword evidence="9 11" id="KW-0472">Membrane</keyword>
<comment type="subcellular location">
    <subcellularLocation>
        <location evidence="1 11">Cell outer membrane</location>
        <topology evidence="1 11">Multi-pass membrane protein</topology>
    </subcellularLocation>
</comment>
<evidence type="ECO:0000259" key="14">
    <source>
        <dbReference type="Pfam" id="PF00593"/>
    </source>
</evidence>